<dbReference type="AlphaFoldDB" id="A0A1T4Y8J4"/>
<dbReference type="EMBL" id="FUYJ01000003">
    <property type="protein sequence ID" value="SKA97818.1"/>
    <property type="molecule type" value="Genomic_DNA"/>
</dbReference>
<evidence type="ECO:0000313" key="1">
    <source>
        <dbReference type="EMBL" id="SKA97818.1"/>
    </source>
</evidence>
<evidence type="ECO:0000313" key="2">
    <source>
        <dbReference type="Proteomes" id="UP000190042"/>
    </source>
</evidence>
<reference evidence="2" key="1">
    <citation type="submission" date="2017-02" db="EMBL/GenBank/DDBJ databases">
        <authorList>
            <person name="Varghese N."/>
            <person name="Submissions S."/>
        </authorList>
    </citation>
    <scope>NUCLEOTIDE SEQUENCE [LARGE SCALE GENOMIC DNA]</scope>
    <source>
        <strain evidence="2">DSM 23966</strain>
    </source>
</reference>
<proteinExistence type="predicted"/>
<name>A0A1T4Y8J4_9BACL</name>
<protein>
    <submittedName>
        <fullName evidence="1">Uncharacterized protein</fullName>
    </submittedName>
</protein>
<keyword evidence="2" id="KW-1185">Reference proteome</keyword>
<sequence length="54" mass="5986">MDGKAEIFGDRMDVDEKCLVLHDSEGIRGCVEAGCFQFHPIIFVFLGDYAVSFG</sequence>
<organism evidence="1 2">
    <name type="scientific">Sporosarcina newyorkensis</name>
    <dbReference type="NCBI Taxonomy" id="759851"/>
    <lineage>
        <taxon>Bacteria</taxon>
        <taxon>Bacillati</taxon>
        <taxon>Bacillota</taxon>
        <taxon>Bacilli</taxon>
        <taxon>Bacillales</taxon>
        <taxon>Caryophanaceae</taxon>
        <taxon>Sporosarcina</taxon>
    </lineage>
</organism>
<dbReference type="Proteomes" id="UP000190042">
    <property type="component" value="Unassembled WGS sequence"/>
</dbReference>
<accession>A0A1T4Y8J4</accession>
<dbReference type="RefSeq" id="WP_176132524.1">
    <property type="nucleotide sequence ID" value="NZ_FUYJ01000003.1"/>
</dbReference>
<gene>
    <name evidence="1" type="ORF">SAMN04244570_1946</name>
</gene>